<dbReference type="EnsemblMetazoa" id="AALFPA23_016759.R24456">
    <property type="protein sequence ID" value="AALFPA23_016759.P24456"/>
    <property type="gene ID" value="AALFPA23_016759"/>
</dbReference>
<keyword evidence="1" id="KW-0479">Metal-binding</keyword>
<dbReference type="InterPro" id="IPR005312">
    <property type="entry name" value="DUF1759"/>
</dbReference>
<feature type="compositionally biased region" description="Low complexity" evidence="2">
    <location>
        <begin position="413"/>
        <end position="426"/>
    </location>
</feature>
<evidence type="ECO:0000259" key="3">
    <source>
        <dbReference type="PROSITE" id="PS50158"/>
    </source>
</evidence>
<evidence type="ECO:0000256" key="2">
    <source>
        <dbReference type="SAM" id="MobiDB-lite"/>
    </source>
</evidence>
<dbReference type="PANTHER" id="PTHR47331">
    <property type="entry name" value="PHD-TYPE DOMAIN-CONTAINING PROTEIN"/>
    <property type="match status" value="1"/>
</dbReference>
<dbReference type="Pfam" id="PF03564">
    <property type="entry name" value="DUF1759"/>
    <property type="match status" value="1"/>
</dbReference>
<dbReference type="PANTHER" id="PTHR47331:SF4">
    <property type="entry name" value="PEPTIDASE S1 DOMAIN-CONTAINING PROTEIN"/>
    <property type="match status" value="1"/>
</dbReference>
<protein>
    <recommendedName>
        <fullName evidence="3">CCHC-type domain-containing protein</fullName>
    </recommendedName>
</protein>
<keyword evidence="1" id="KW-0863">Zinc-finger</keyword>
<keyword evidence="5" id="KW-1185">Reference proteome</keyword>
<reference evidence="4" key="2">
    <citation type="submission" date="2025-05" db="UniProtKB">
        <authorList>
            <consortium name="EnsemblMetazoa"/>
        </authorList>
    </citation>
    <scope>IDENTIFICATION</scope>
    <source>
        <strain evidence="4">Foshan</strain>
    </source>
</reference>
<dbReference type="RefSeq" id="XP_062703588.1">
    <property type="nucleotide sequence ID" value="XM_062847604.1"/>
</dbReference>
<reference evidence="5" key="1">
    <citation type="journal article" date="2015" name="Proc. Natl. Acad. Sci. U.S.A.">
        <title>Genome sequence of the Asian Tiger mosquito, Aedes albopictus, reveals insights into its biology, genetics, and evolution.</title>
        <authorList>
            <person name="Chen X.G."/>
            <person name="Jiang X."/>
            <person name="Gu J."/>
            <person name="Xu M."/>
            <person name="Wu Y."/>
            <person name="Deng Y."/>
            <person name="Zhang C."/>
            <person name="Bonizzoni M."/>
            <person name="Dermauw W."/>
            <person name="Vontas J."/>
            <person name="Armbruster P."/>
            <person name="Huang X."/>
            <person name="Yang Y."/>
            <person name="Zhang H."/>
            <person name="He W."/>
            <person name="Peng H."/>
            <person name="Liu Y."/>
            <person name="Wu K."/>
            <person name="Chen J."/>
            <person name="Lirakis M."/>
            <person name="Topalis P."/>
            <person name="Van Leeuwen T."/>
            <person name="Hall A.B."/>
            <person name="Jiang X."/>
            <person name="Thorpe C."/>
            <person name="Mueller R.L."/>
            <person name="Sun C."/>
            <person name="Waterhouse R.M."/>
            <person name="Yan G."/>
            <person name="Tu Z.J."/>
            <person name="Fang X."/>
            <person name="James A.A."/>
        </authorList>
    </citation>
    <scope>NUCLEOTIDE SEQUENCE [LARGE SCALE GENOMIC DNA]</scope>
    <source>
        <strain evidence="5">Foshan</strain>
    </source>
</reference>
<dbReference type="PROSITE" id="PS50158">
    <property type="entry name" value="ZF_CCHC"/>
    <property type="match status" value="1"/>
</dbReference>
<dbReference type="GeneID" id="134286040"/>
<dbReference type="SUPFAM" id="SSF56672">
    <property type="entry name" value="DNA/RNA polymerases"/>
    <property type="match status" value="1"/>
</dbReference>
<evidence type="ECO:0000256" key="1">
    <source>
        <dbReference type="PROSITE-ProRule" id="PRU00047"/>
    </source>
</evidence>
<organism evidence="4 5">
    <name type="scientific">Aedes albopictus</name>
    <name type="common">Asian tiger mosquito</name>
    <name type="synonym">Stegomyia albopicta</name>
    <dbReference type="NCBI Taxonomy" id="7160"/>
    <lineage>
        <taxon>Eukaryota</taxon>
        <taxon>Metazoa</taxon>
        <taxon>Ecdysozoa</taxon>
        <taxon>Arthropoda</taxon>
        <taxon>Hexapoda</taxon>
        <taxon>Insecta</taxon>
        <taxon>Pterygota</taxon>
        <taxon>Neoptera</taxon>
        <taxon>Endopterygota</taxon>
        <taxon>Diptera</taxon>
        <taxon>Nematocera</taxon>
        <taxon>Culicoidea</taxon>
        <taxon>Culicidae</taxon>
        <taxon>Culicinae</taxon>
        <taxon>Aedini</taxon>
        <taxon>Aedes</taxon>
        <taxon>Stegomyia</taxon>
    </lineage>
</organism>
<dbReference type="Proteomes" id="UP000069940">
    <property type="component" value="Unassembled WGS sequence"/>
</dbReference>
<name>A0ABM1ZB06_AEDAL</name>
<accession>A0ABM1ZB06</accession>
<sequence length="939" mass="105949">MSNERRIKSLKMRQKSLLTSFGLIKRFVDDYVEETSAREVSVRLEHLINIWNDFNATQAELETLDDTAIDAHLKERVEFEEAYFQAKGFLLSVNKTEPMSPRAPSSSSSAVPSPTSSHIRLPDIKIPNFAGHFDQWLNFHDLFVSLVHSSHELTNIQKFYYLRSSLSGDALKLIQTIAISATNYQVAWNLLLDHYQNPARLKNSYVDTLFEFSPIKKESAYELNSLVEKFDANVKVLRQLGERTEYWDILLIRMLSSRLDPTTRRDWEEYSSTQNAVSFKSLTTFIQRRVTVLQTIGKTNENPSTIFNTKKPTPRLVASHGASPTNQRKCVACSDHHPLYQCGVFSKLSIEDKEKEVRRHQLCRNCLRKGHMAKECPSSTSCRKCRGHHHTQLCQGPSSASAKAIESQSKENSSQPASEQPSASVSATVDEQVSLASAGHERKNVLLATAVVIVVDDHGLEHAARALLDSGSECCFATESFSQRIKVQRKRIHLPISGIGQSATESRFKFHSKIRSRLSNYSANVEILVLPKVAIDLPSVAVNTSSWEIPPGIELADPAFHQTGPIDLILGAEVFFEFFKVSGRINLGPDLPTLVNSVFGWVVSGKNNRSAAATPIVANIATVADLNQLMEKFWSIEEDSARSCHSVEEAACEEHFRQTVSRTPEGRYVVSLPVKQDVLDNLKDNRRTAIRRLHLLQNQLARNDELCQQYRSFMDEYLQLEHMSLVKDYQQTPQLCYHLPHHAVIREDSTTTRVRVVFDASCRSSNGPSLNDALMVGPTVQEDLRSITMRSRIRPILLNADIKQMYRQILTDEPSNRLQHIVWSPSPDTPLQTYELKTVTYGTACAPFLATRVLQQLADDEQEEFPEAADVLRQDFYVDDLFSGAHTIEEAITLRKQLELLLGRGGFELRKWASSEPAVLEDVPTDKLALKSSVDLDRD</sequence>
<dbReference type="InterPro" id="IPR043502">
    <property type="entry name" value="DNA/RNA_pol_sf"/>
</dbReference>
<dbReference type="SMART" id="SM00343">
    <property type="entry name" value="ZnF_C2HC"/>
    <property type="match status" value="1"/>
</dbReference>
<proteinExistence type="predicted"/>
<evidence type="ECO:0000313" key="5">
    <source>
        <dbReference type="Proteomes" id="UP000069940"/>
    </source>
</evidence>
<dbReference type="InterPro" id="IPR001878">
    <property type="entry name" value="Znf_CCHC"/>
</dbReference>
<keyword evidence="1" id="KW-0862">Zinc</keyword>
<feature type="compositionally biased region" description="Polar residues" evidence="2">
    <location>
        <begin position="392"/>
        <end position="412"/>
    </location>
</feature>
<feature type="region of interest" description="Disordered" evidence="2">
    <location>
        <begin position="390"/>
        <end position="426"/>
    </location>
</feature>
<evidence type="ECO:0000313" key="4">
    <source>
        <dbReference type="EnsemblMetazoa" id="AALFPA23_016759.P24456"/>
    </source>
</evidence>
<feature type="domain" description="CCHC-type" evidence="3">
    <location>
        <begin position="363"/>
        <end position="378"/>
    </location>
</feature>